<geneLocation type="plasmid" evidence="2 3">
    <name>p-1.1928_4</name>
</geneLocation>
<dbReference type="Proteomes" id="UP000257607">
    <property type="component" value="Plasmid p-1.1928_4"/>
</dbReference>
<proteinExistence type="predicted"/>
<feature type="transmembrane region" description="Helical" evidence="1">
    <location>
        <begin position="34"/>
        <end position="56"/>
    </location>
</feature>
<protein>
    <submittedName>
        <fullName evidence="2">Uncharacterized protein</fullName>
    </submittedName>
</protein>
<sequence length="59" mass="6865">MIYTSGYFIAFLGLIIMLFNFKDLYPKLNIWCRLGFILLCLGLILPMLFGFITGFINNH</sequence>
<keyword evidence="1" id="KW-0812">Transmembrane</keyword>
<keyword evidence="1" id="KW-1133">Transmembrane helix</keyword>
<name>A0A385AGT6_LATCU</name>
<organism evidence="2 3">
    <name type="scientific">Latilactobacillus curvatus</name>
    <name type="common">Lactobacillus curvatus</name>
    <dbReference type="NCBI Taxonomy" id="28038"/>
    <lineage>
        <taxon>Bacteria</taxon>
        <taxon>Bacillati</taxon>
        <taxon>Bacillota</taxon>
        <taxon>Bacilli</taxon>
        <taxon>Lactobacillales</taxon>
        <taxon>Lactobacillaceae</taxon>
        <taxon>Latilactobacillus</taxon>
    </lineage>
</organism>
<feature type="transmembrane region" description="Helical" evidence="1">
    <location>
        <begin position="6"/>
        <end position="22"/>
    </location>
</feature>
<accession>A0A385AGT6</accession>
<reference evidence="2 3" key="1">
    <citation type="submission" date="2018-07" db="EMBL/GenBank/DDBJ databases">
        <title>Lactobacillus curvatus genome sequence.</title>
        <authorList>
            <person name="Prechtl R."/>
        </authorList>
    </citation>
    <scope>NUCLEOTIDE SEQUENCE [LARGE SCALE GENOMIC DNA]</scope>
    <source>
        <strain evidence="2 3">TMW 1.1928</strain>
        <plasmid evidence="2 3">p-1.1928_4</plasmid>
    </source>
</reference>
<keyword evidence="1" id="KW-0472">Membrane</keyword>
<keyword evidence="2" id="KW-0614">Plasmid</keyword>
<dbReference type="EMBL" id="CP031007">
    <property type="protein sequence ID" value="AXN36919.1"/>
    <property type="molecule type" value="Genomic_DNA"/>
</dbReference>
<evidence type="ECO:0000313" key="3">
    <source>
        <dbReference type="Proteomes" id="UP000257607"/>
    </source>
</evidence>
<gene>
    <name evidence="2" type="ORF">DT351_11275</name>
</gene>
<dbReference type="AlphaFoldDB" id="A0A385AGT6"/>
<evidence type="ECO:0000313" key="2">
    <source>
        <dbReference type="EMBL" id="AXN36919.1"/>
    </source>
</evidence>
<evidence type="ECO:0000256" key="1">
    <source>
        <dbReference type="SAM" id="Phobius"/>
    </source>
</evidence>